<name>A0A6I9W2B0_9HYME</name>
<organism evidence="1 2">
    <name type="scientific">Pogonomyrmex barbatus</name>
    <name type="common">red harvester ant</name>
    <dbReference type="NCBI Taxonomy" id="144034"/>
    <lineage>
        <taxon>Eukaryota</taxon>
        <taxon>Metazoa</taxon>
        <taxon>Ecdysozoa</taxon>
        <taxon>Arthropoda</taxon>
        <taxon>Hexapoda</taxon>
        <taxon>Insecta</taxon>
        <taxon>Pterygota</taxon>
        <taxon>Neoptera</taxon>
        <taxon>Endopterygota</taxon>
        <taxon>Hymenoptera</taxon>
        <taxon>Apocrita</taxon>
        <taxon>Aculeata</taxon>
        <taxon>Formicoidea</taxon>
        <taxon>Formicidae</taxon>
        <taxon>Myrmicinae</taxon>
        <taxon>Pogonomyrmex</taxon>
    </lineage>
</organism>
<dbReference type="AlphaFoldDB" id="A0A6I9W2B0"/>
<gene>
    <name evidence="2" type="primary">LOC105426357</name>
</gene>
<evidence type="ECO:0000313" key="2">
    <source>
        <dbReference type="RefSeq" id="XP_011635842.2"/>
    </source>
</evidence>
<protein>
    <submittedName>
        <fullName evidence="2">Uncharacterized protein LOC105426357</fullName>
    </submittedName>
</protein>
<proteinExistence type="predicted"/>
<reference evidence="2" key="1">
    <citation type="submission" date="2025-08" db="UniProtKB">
        <authorList>
            <consortium name="RefSeq"/>
        </authorList>
    </citation>
    <scope>IDENTIFICATION</scope>
</reference>
<dbReference type="KEGG" id="pbar:105426357"/>
<sequence>MKRYSSAPCLEDIGNDAKRIKGSEQYADPNTKEYLQLALARVLELQQEIKEGTYIPEIDNSSDLDASGSEEDLTKEILTKVFQDLPGTPNSLAKTIDRETRWRNYRMDVMQSKRIQLLGFDTCRRMALEFMKTIVRESQNRSSSLNTVELDNFQQNESLHSRGGIQASDLRKRESNAQEIRARMLRSLDLHLAAKQRDYTSKLMRSGLLNICLIRH</sequence>
<evidence type="ECO:0000313" key="1">
    <source>
        <dbReference type="Proteomes" id="UP000504615"/>
    </source>
</evidence>
<dbReference type="Proteomes" id="UP000504615">
    <property type="component" value="Unplaced"/>
</dbReference>
<dbReference type="GeneID" id="105426357"/>
<dbReference type="OrthoDB" id="7532071at2759"/>
<dbReference type="RefSeq" id="XP_011635842.2">
    <property type="nucleotide sequence ID" value="XM_011637540.2"/>
</dbReference>
<accession>A0A6I9W2B0</accession>
<keyword evidence="1" id="KW-1185">Reference proteome</keyword>